<feature type="transmembrane region" description="Helical" evidence="1">
    <location>
        <begin position="408"/>
        <end position="428"/>
    </location>
</feature>
<evidence type="ECO:0000313" key="3">
    <source>
        <dbReference type="Proteomes" id="UP000186221"/>
    </source>
</evidence>
<feature type="transmembrane region" description="Helical" evidence="1">
    <location>
        <begin position="235"/>
        <end position="251"/>
    </location>
</feature>
<organism evidence="2 3">
    <name type="scientific">Rhodobacter aestuarii</name>
    <dbReference type="NCBI Taxonomy" id="453582"/>
    <lineage>
        <taxon>Bacteria</taxon>
        <taxon>Pseudomonadati</taxon>
        <taxon>Pseudomonadota</taxon>
        <taxon>Alphaproteobacteria</taxon>
        <taxon>Rhodobacterales</taxon>
        <taxon>Rhodobacter group</taxon>
        <taxon>Rhodobacter</taxon>
    </lineage>
</organism>
<keyword evidence="1" id="KW-1133">Transmembrane helix</keyword>
<keyword evidence="3" id="KW-1185">Reference proteome</keyword>
<protein>
    <recommendedName>
        <fullName evidence="4">Oligosaccharide repeat unit polymerase</fullName>
    </recommendedName>
</protein>
<dbReference type="OrthoDB" id="7862972at2"/>
<feature type="transmembrane region" description="Helical" evidence="1">
    <location>
        <begin position="7"/>
        <end position="28"/>
    </location>
</feature>
<name>A0A1N7M9V9_9RHOB</name>
<feature type="transmembrane region" description="Helical" evidence="1">
    <location>
        <begin position="141"/>
        <end position="160"/>
    </location>
</feature>
<reference evidence="3" key="1">
    <citation type="submission" date="2017-01" db="EMBL/GenBank/DDBJ databases">
        <authorList>
            <person name="Varghese N."/>
            <person name="Submissions S."/>
        </authorList>
    </citation>
    <scope>NUCLEOTIDE SEQUENCE [LARGE SCALE GENOMIC DNA]</scope>
    <source>
        <strain evidence="3">DSM 19945</strain>
    </source>
</reference>
<feature type="transmembrane region" description="Helical" evidence="1">
    <location>
        <begin position="258"/>
        <end position="275"/>
    </location>
</feature>
<feature type="transmembrane region" description="Helical" evidence="1">
    <location>
        <begin position="434"/>
        <end position="455"/>
    </location>
</feature>
<keyword evidence="1" id="KW-0472">Membrane</keyword>
<keyword evidence="1" id="KW-0812">Transmembrane</keyword>
<feature type="transmembrane region" description="Helical" evidence="1">
    <location>
        <begin position="71"/>
        <end position="90"/>
    </location>
</feature>
<proteinExistence type="predicted"/>
<evidence type="ECO:0000313" key="2">
    <source>
        <dbReference type="EMBL" id="SIS82843.1"/>
    </source>
</evidence>
<dbReference type="EMBL" id="FTOG01000005">
    <property type="protein sequence ID" value="SIS82843.1"/>
    <property type="molecule type" value="Genomic_DNA"/>
</dbReference>
<gene>
    <name evidence="2" type="ORF">SAMN05421580_105212</name>
</gene>
<sequence>MRRTLTALGFLSLFGLVAALLVVIAYGYGRRANFTGVDTLSAVFLVSVAATYCLIVLMWRKAGMMEAVNAYFFLFPIGVVSLYQCAWDRFPWWYIHTRDNMLYANMLAVAVIMLFLAGNLLGQGRPFELPSRSVANRQILFSKFTFVLSFLLLTGVNAWPRLLTPRFEKAGIPLEGISGQISYVAQDIALCAMIVLIVARRAPLHREQISKTFYYMAGFYTFLIFNPIGNIRSVFIGYALSCLCAILYGWSISGKAKGIFITVLMAGNFLLFPAVKSFGAGLAEGWGGFIKTFNKFGNNLFSADFDVPQMTANGVAYVTRFGHTPLEYIVGFFLFFIPRSIWHDKPTGTPFYIMDSLNYSFLNLSYPYYLDLWSSGGYLLTVIGVVFVGFFIMRVGESARRAEMNGTLNMSMVMYSLVAGFAPIMLRGSVNGSIAFYGIAFYWVAVTLFVSRLTIRRS</sequence>
<evidence type="ECO:0008006" key="4">
    <source>
        <dbReference type="Google" id="ProtNLM"/>
    </source>
</evidence>
<feature type="transmembrane region" description="Helical" evidence="1">
    <location>
        <begin position="102"/>
        <end position="121"/>
    </location>
</feature>
<evidence type="ECO:0000256" key="1">
    <source>
        <dbReference type="SAM" id="Phobius"/>
    </source>
</evidence>
<dbReference type="AlphaFoldDB" id="A0A1N7M9V9"/>
<feature type="transmembrane region" description="Helical" evidence="1">
    <location>
        <begin position="180"/>
        <end position="200"/>
    </location>
</feature>
<dbReference type="Proteomes" id="UP000186221">
    <property type="component" value="Unassembled WGS sequence"/>
</dbReference>
<feature type="transmembrane region" description="Helical" evidence="1">
    <location>
        <begin position="212"/>
        <end position="229"/>
    </location>
</feature>
<feature type="transmembrane region" description="Helical" evidence="1">
    <location>
        <begin position="40"/>
        <end position="59"/>
    </location>
</feature>
<dbReference type="STRING" id="453582.SAMN05421580_105212"/>
<accession>A0A1N7M9V9</accession>
<feature type="transmembrane region" description="Helical" evidence="1">
    <location>
        <begin position="375"/>
        <end position="396"/>
    </location>
</feature>
<dbReference type="RefSeq" id="WP_139327815.1">
    <property type="nucleotide sequence ID" value="NZ_FTOG01000005.1"/>
</dbReference>